<name>G8LDB8_9ENTR</name>
<dbReference type="EMBL" id="CP002886">
    <property type="protein sequence ID" value="AEW75124.1"/>
    <property type="molecule type" value="Genomic_DNA"/>
</dbReference>
<reference evidence="1 2" key="1">
    <citation type="journal article" date="2011" name="Stand. Genomic Sci.">
        <title>Complete genome of the onion pathogen Enterobacter cloacae EcWSU1.</title>
        <authorList>
            <person name="Humann J.L."/>
            <person name="Wildung M."/>
            <person name="Cheng C.H."/>
            <person name="Lee T."/>
            <person name="Stewart J.E."/>
            <person name="Drew J.C."/>
            <person name="Triplett E.W."/>
            <person name="Main D."/>
            <person name="Schroeder B.K."/>
        </authorList>
    </citation>
    <scope>NUCLEOTIDE SEQUENCE [LARGE SCALE GENOMIC DNA]</scope>
    <source>
        <strain evidence="1 2">EcWSU1</strain>
    </source>
</reference>
<dbReference type="AlphaFoldDB" id="G8LDB8"/>
<gene>
    <name evidence="1" type="ORF">EcWSU1_03696</name>
</gene>
<evidence type="ECO:0000313" key="2">
    <source>
        <dbReference type="Proteomes" id="UP000007838"/>
    </source>
</evidence>
<evidence type="ECO:0000313" key="1">
    <source>
        <dbReference type="EMBL" id="AEW75124.1"/>
    </source>
</evidence>
<sequence>MQCQQALLPLGIIKALSNSGYRYGLYTIFSSPARRLCASAADAYYS</sequence>
<accession>G8LDB8</accession>
<dbReference type="Proteomes" id="UP000007838">
    <property type="component" value="Chromosome"/>
</dbReference>
<proteinExistence type="predicted"/>
<dbReference type="KEGG" id="eec:EcWSU1_03696"/>
<protein>
    <submittedName>
        <fullName evidence="1">Uncharacterized protein</fullName>
    </submittedName>
</protein>
<organism evidence="1 2">
    <name type="scientific">Enterobacter ludwigii</name>
    <dbReference type="NCBI Taxonomy" id="299767"/>
    <lineage>
        <taxon>Bacteria</taxon>
        <taxon>Pseudomonadati</taxon>
        <taxon>Pseudomonadota</taxon>
        <taxon>Gammaproteobacteria</taxon>
        <taxon>Enterobacterales</taxon>
        <taxon>Enterobacteriaceae</taxon>
        <taxon>Enterobacter</taxon>
        <taxon>Enterobacter cloacae complex</taxon>
    </lineage>
</organism>
<dbReference type="HOGENOM" id="CLU_3183225_0_0_6"/>